<dbReference type="PROSITE" id="PS00061">
    <property type="entry name" value="ADH_SHORT"/>
    <property type="match status" value="1"/>
</dbReference>
<dbReference type="AlphaFoldDB" id="A0A2W5P1T3"/>
<sequence>MNDFEGKVALVTGGAGGIGGATAAQLAARGARVALLDTSAERLEAACAALPDAIAVAGDVTNLAGVTAACEQVAERTGRLDILVNVAGGGLPRSIETMTGEEWDRTIALNLSGPFNMIKAAAPLIRRSGGGAIVTVASLAALGISLNSGVSYTAAKSGILGLTRHAAYELASDGIRVNAVLPGAIMTEQMRRKISPEAYAAIPKRSPIGRWITPEEVAATILFFCSDASSACTGTHLLVDGGWLIGGPEDRDAYFRQRGHE</sequence>
<dbReference type="InterPro" id="IPR020904">
    <property type="entry name" value="Sc_DH/Rdtase_CS"/>
</dbReference>
<dbReference type="PANTHER" id="PTHR42879:SF2">
    <property type="entry name" value="3-OXOACYL-[ACYL-CARRIER-PROTEIN] REDUCTASE FABG"/>
    <property type="match status" value="1"/>
</dbReference>
<dbReference type="Gene3D" id="3.40.50.720">
    <property type="entry name" value="NAD(P)-binding Rossmann-like Domain"/>
    <property type="match status" value="1"/>
</dbReference>
<dbReference type="Proteomes" id="UP000249229">
    <property type="component" value="Unassembled WGS sequence"/>
</dbReference>
<evidence type="ECO:0000256" key="1">
    <source>
        <dbReference type="ARBA" id="ARBA00006484"/>
    </source>
</evidence>
<dbReference type="InterPro" id="IPR002347">
    <property type="entry name" value="SDR_fam"/>
</dbReference>
<organism evidence="2 3">
    <name type="scientific">Sphingomonas taxi</name>
    <dbReference type="NCBI Taxonomy" id="1549858"/>
    <lineage>
        <taxon>Bacteria</taxon>
        <taxon>Pseudomonadati</taxon>
        <taxon>Pseudomonadota</taxon>
        <taxon>Alphaproteobacteria</taxon>
        <taxon>Sphingomonadales</taxon>
        <taxon>Sphingomonadaceae</taxon>
        <taxon>Sphingomonas</taxon>
    </lineage>
</organism>
<dbReference type="PRINTS" id="PR00080">
    <property type="entry name" value="SDRFAMILY"/>
</dbReference>
<evidence type="ECO:0000313" key="2">
    <source>
        <dbReference type="EMBL" id="PZQ59676.1"/>
    </source>
</evidence>
<dbReference type="FunFam" id="3.40.50.720:FF:000084">
    <property type="entry name" value="Short-chain dehydrogenase reductase"/>
    <property type="match status" value="1"/>
</dbReference>
<protein>
    <recommendedName>
        <fullName evidence="4">Short-chain dehydrogenase</fullName>
    </recommendedName>
</protein>
<name>A0A2W5P1T3_9SPHN</name>
<dbReference type="PANTHER" id="PTHR42879">
    <property type="entry name" value="3-OXOACYL-(ACYL-CARRIER-PROTEIN) REDUCTASE"/>
    <property type="match status" value="1"/>
</dbReference>
<dbReference type="InterPro" id="IPR050259">
    <property type="entry name" value="SDR"/>
</dbReference>
<evidence type="ECO:0000313" key="3">
    <source>
        <dbReference type="Proteomes" id="UP000249229"/>
    </source>
</evidence>
<comment type="caution">
    <text evidence="2">The sequence shown here is derived from an EMBL/GenBank/DDBJ whole genome shotgun (WGS) entry which is preliminary data.</text>
</comment>
<dbReference type="EMBL" id="QFQI01000008">
    <property type="protein sequence ID" value="PZQ59676.1"/>
    <property type="molecule type" value="Genomic_DNA"/>
</dbReference>
<dbReference type="Pfam" id="PF13561">
    <property type="entry name" value="adh_short_C2"/>
    <property type="match status" value="1"/>
</dbReference>
<dbReference type="PRINTS" id="PR00081">
    <property type="entry name" value="GDHRDH"/>
</dbReference>
<dbReference type="CDD" id="cd05233">
    <property type="entry name" value="SDR_c"/>
    <property type="match status" value="1"/>
</dbReference>
<gene>
    <name evidence="2" type="ORF">DI544_11160</name>
</gene>
<dbReference type="GO" id="GO:0032787">
    <property type="term" value="P:monocarboxylic acid metabolic process"/>
    <property type="evidence" value="ECO:0007669"/>
    <property type="project" value="UniProtKB-ARBA"/>
</dbReference>
<evidence type="ECO:0008006" key="4">
    <source>
        <dbReference type="Google" id="ProtNLM"/>
    </source>
</evidence>
<proteinExistence type="inferred from homology"/>
<dbReference type="SUPFAM" id="SSF51735">
    <property type="entry name" value="NAD(P)-binding Rossmann-fold domains"/>
    <property type="match status" value="1"/>
</dbReference>
<accession>A0A2W5P1T3</accession>
<dbReference type="InterPro" id="IPR036291">
    <property type="entry name" value="NAD(P)-bd_dom_sf"/>
</dbReference>
<comment type="similarity">
    <text evidence="1">Belongs to the short-chain dehydrogenases/reductases (SDR) family.</text>
</comment>
<reference evidence="2 3" key="1">
    <citation type="submission" date="2017-08" db="EMBL/GenBank/DDBJ databases">
        <title>Infants hospitalized years apart are colonized by the same room-sourced microbial strains.</title>
        <authorList>
            <person name="Brooks B."/>
            <person name="Olm M.R."/>
            <person name="Firek B.A."/>
            <person name="Baker R."/>
            <person name="Thomas B.C."/>
            <person name="Morowitz M.J."/>
            <person name="Banfield J.F."/>
        </authorList>
    </citation>
    <scope>NUCLEOTIDE SEQUENCE [LARGE SCALE GENOMIC DNA]</scope>
    <source>
        <strain evidence="2">S2_005_001_R1_22</strain>
    </source>
</reference>